<dbReference type="InterPro" id="IPR050099">
    <property type="entry name" value="SIS_GmhA/DiaA_subfam"/>
</dbReference>
<dbReference type="InterPro" id="IPR001347">
    <property type="entry name" value="SIS_dom"/>
</dbReference>
<dbReference type="InterPro" id="IPR046348">
    <property type="entry name" value="SIS_dom_sf"/>
</dbReference>
<dbReference type="OrthoDB" id="9805185at2"/>
<dbReference type="InterPro" id="IPR035472">
    <property type="entry name" value="RpiR-like_SIS"/>
</dbReference>
<dbReference type="PROSITE" id="PS51464">
    <property type="entry name" value="SIS"/>
    <property type="match status" value="1"/>
</dbReference>
<dbReference type="PANTHER" id="PTHR30390:SF7">
    <property type="entry name" value="PHOSPHOHEPTOSE ISOMERASE"/>
    <property type="match status" value="1"/>
</dbReference>
<dbReference type="Proteomes" id="UP000256388">
    <property type="component" value="Unassembled WGS sequence"/>
</dbReference>
<feature type="domain" description="SIS" evidence="1">
    <location>
        <begin position="33"/>
        <end position="211"/>
    </location>
</feature>
<evidence type="ECO:0000313" key="3">
    <source>
        <dbReference type="Proteomes" id="UP000256388"/>
    </source>
</evidence>
<keyword evidence="3" id="KW-1185">Reference proteome</keyword>
<dbReference type="AlphaFoldDB" id="A0A347ZPY0"/>
<evidence type="ECO:0000313" key="2">
    <source>
        <dbReference type="EMBL" id="REG06310.1"/>
    </source>
</evidence>
<dbReference type="EMBL" id="QUMS01000004">
    <property type="protein sequence ID" value="REG06310.1"/>
    <property type="molecule type" value="Genomic_DNA"/>
</dbReference>
<dbReference type="SUPFAM" id="SSF53697">
    <property type="entry name" value="SIS domain"/>
    <property type="match status" value="1"/>
</dbReference>
<dbReference type="NCBIfam" id="NF002805">
    <property type="entry name" value="PRK02947.1"/>
    <property type="match status" value="1"/>
</dbReference>
<dbReference type="Pfam" id="PF13580">
    <property type="entry name" value="SIS_2"/>
    <property type="match status" value="1"/>
</dbReference>
<sequence>MKAWQEYFEIMKEVVEKAESSQEENLLKAADLLTECTKNGGMIHLFGCGHSGLVTEDVFWRAATLANVHAIFEGAVAGINEMTKSSHMEKVEGLGEVIVDYQRIAPPDTMICISNSGNNAVSIEVAIAARKRGIPVIVFTNVEYSDFLSTHHSSGKKLKDFGDVVIDNCSLIGDAAVQLEGLPIKVGATSTIPCVFLLNSLFVQTCDNLLKQGITPDVYYNGHLTYEMADAKENNDRLIDKYFYKIRNL</sequence>
<dbReference type="GO" id="GO:0097367">
    <property type="term" value="F:carbohydrate derivative binding"/>
    <property type="evidence" value="ECO:0007669"/>
    <property type="project" value="InterPro"/>
</dbReference>
<accession>A0A347ZPY0</accession>
<organism evidence="2 3">
    <name type="scientific">Pelolinea submarina</name>
    <dbReference type="NCBI Taxonomy" id="913107"/>
    <lineage>
        <taxon>Bacteria</taxon>
        <taxon>Bacillati</taxon>
        <taxon>Chloroflexota</taxon>
        <taxon>Anaerolineae</taxon>
        <taxon>Anaerolineales</taxon>
        <taxon>Anaerolineaceae</taxon>
        <taxon>Pelolinea</taxon>
    </lineage>
</organism>
<proteinExistence type="predicted"/>
<dbReference type="Gene3D" id="3.40.50.10490">
    <property type="entry name" value="Glucose-6-phosphate isomerase like protein, domain 1"/>
    <property type="match status" value="1"/>
</dbReference>
<dbReference type="CDD" id="cd05013">
    <property type="entry name" value="SIS_RpiR"/>
    <property type="match status" value="1"/>
</dbReference>
<dbReference type="RefSeq" id="WP_116226003.1">
    <property type="nucleotide sequence ID" value="NZ_AP018437.1"/>
</dbReference>
<evidence type="ECO:0000259" key="1">
    <source>
        <dbReference type="PROSITE" id="PS51464"/>
    </source>
</evidence>
<comment type="caution">
    <text evidence="2">The sequence shown here is derived from an EMBL/GenBank/DDBJ whole genome shotgun (WGS) entry which is preliminary data.</text>
</comment>
<gene>
    <name evidence="2" type="ORF">DFR64_2743</name>
</gene>
<reference evidence="2 3" key="1">
    <citation type="submission" date="2018-08" db="EMBL/GenBank/DDBJ databases">
        <title>Genomic Encyclopedia of Type Strains, Phase IV (KMG-IV): sequencing the most valuable type-strain genomes for metagenomic binning, comparative biology and taxonomic classification.</title>
        <authorList>
            <person name="Goeker M."/>
        </authorList>
    </citation>
    <scope>NUCLEOTIDE SEQUENCE [LARGE SCALE GENOMIC DNA]</scope>
    <source>
        <strain evidence="2 3">DSM 23923</strain>
    </source>
</reference>
<dbReference type="PANTHER" id="PTHR30390">
    <property type="entry name" value="SEDOHEPTULOSE 7-PHOSPHATE ISOMERASE / DNAA INITIATOR-ASSOCIATING FACTOR FOR REPLICATION INITIATION"/>
    <property type="match status" value="1"/>
</dbReference>
<dbReference type="GO" id="GO:1901135">
    <property type="term" value="P:carbohydrate derivative metabolic process"/>
    <property type="evidence" value="ECO:0007669"/>
    <property type="project" value="InterPro"/>
</dbReference>
<name>A0A347ZPY0_9CHLR</name>
<protein>
    <submittedName>
        <fullName evidence="2">Putative phosphosugar-binding protein</fullName>
    </submittedName>
</protein>